<feature type="compositionally biased region" description="Basic and acidic residues" evidence="2">
    <location>
        <begin position="1665"/>
        <end position="1682"/>
    </location>
</feature>
<feature type="coiled-coil region" evidence="1">
    <location>
        <begin position="458"/>
        <end position="754"/>
    </location>
</feature>
<feature type="compositionally biased region" description="Polar residues" evidence="2">
    <location>
        <begin position="2910"/>
        <end position="2933"/>
    </location>
</feature>
<feature type="coiled-coil region" evidence="1">
    <location>
        <begin position="13"/>
        <end position="131"/>
    </location>
</feature>
<feature type="domain" description="Centromere protein Cenp-F N-terminal" evidence="4">
    <location>
        <begin position="1"/>
        <end position="302"/>
    </location>
</feature>
<reference evidence="6" key="3">
    <citation type="submission" date="2025-09" db="UniProtKB">
        <authorList>
            <consortium name="Ensembl"/>
        </authorList>
    </citation>
    <scope>IDENTIFICATION</scope>
</reference>
<proteinExistence type="predicted"/>
<keyword evidence="7" id="KW-1185">Reference proteome</keyword>
<dbReference type="GO" id="GO:0051310">
    <property type="term" value="P:metaphase chromosome alignment"/>
    <property type="evidence" value="ECO:0007669"/>
    <property type="project" value="TreeGrafter"/>
</dbReference>
<evidence type="ECO:0000259" key="4">
    <source>
        <dbReference type="Pfam" id="PF10481"/>
    </source>
</evidence>
<feature type="coiled-coil region" evidence="1">
    <location>
        <begin position="2492"/>
        <end position="2768"/>
    </location>
</feature>
<dbReference type="GO" id="GO:0042803">
    <property type="term" value="F:protein homodimerization activity"/>
    <property type="evidence" value="ECO:0007669"/>
    <property type="project" value="InterPro"/>
</dbReference>
<feature type="coiled-coil region" evidence="1">
    <location>
        <begin position="268"/>
        <end position="433"/>
    </location>
</feature>
<dbReference type="GO" id="GO:0070840">
    <property type="term" value="F:dynein complex binding"/>
    <property type="evidence" value="ECO:0007669"/>
    <property type="project" value="InterPro"/>
</dbReference>
<dbReference type="GO" id="GO:0008017">
    <property type="term" value="F:microtubule binding"/>
    <property type="evidence" value="ECO:0007669"/>
    <property type="project" value="InterPro"/>
</dbReference>
<evidence type="ECO:0000259" key="3">
    <source>
        <dbReference type="Pfam" id="PF10473"/>
    </source>
</evidence>
<reference evidence="7" key="1">
    <citation type="submission" date="2016-06" db="EMBL/GenBank/DDBJ databases">
        <title>De novo assembly and RNA-Seq shows season-dependent expression and editing in black bear kidneys.</title>
        <authorList>
            <person name="Korstanje R."/>
            <person name="Srivastava A."/>
            <person name="Sarsani V.K."/>
            <person name="Sheehan S.M."/>
            <person name="Seger R.L."/>
            <person name="Barter M.E."/>
            <person name="Lindqvist C."/>
            <person name="Brody L.C."/>
            <person name="Mullikin J.C."/>
        </authorList>
    </citation>
    <scope>NUCLEOTIDE SEQUENCE [LARGE SCALE GENOMIC DNA]</scope>
</reference>
<feature type="domain" description="Kinetochore protein Cenp-F/LEK1 Rb protein-binding" evidence="5">
    <location>
        <begin position="2846"/>
        <end position="2889"/>
    </location>
</feature>
<name>A0A452QS03_URSAM</name>
<dbReference type="Pfam" id="PF10473">
    <property type="entry name" value="CENP-F_leu_zip"/>
    <property type="match status" value="3"/>
</dbReference>
<feature type="coiled-coil region" evidence="1">
    <location>
        <begin position="834"/>
        <end position="861"/>
    </location>
</feature>
<feature type="coiled-coil region" evidence="1">
    <location>
        <begin position="1881"/>
        <end position="2074"/>
    </location>
</feature>
<feature type="coiled-coil region" evidence="1">
    <location>
        <begin position="2131"/>
        <end position="2449"/>
    </location>
</feature>
<dbReference type="PANTHER" id="PTHR18874">
    <property type="entry name" value="CMF/LEK/CENP CELL DIVISION-RELATED"/>
    <property type="match status" value="1"/>
</dbReference>
<gene>
    <name evidence="6" type="primary">CENPF</name>
</gene>
<feature type="region of interest" description="Disordered" evidence="2">
    <location>
        <begin position="2792"/>
        <end position="2990"/>
    </location>
</feature>
<dbReference type="Pfam" id="PF10481">
    <property type="entry name" value="CENP-F_N"/>
    <property type="match status" value="1"/>
</dbReference>
<dbReference type="GeneTree" id="ENSGT00730000111187"/>
<evidence type="ECO:0000256" key="1">
    <source>
        <dbReference type="SAM" id="Coils"/>
    </source>
</evidence>
<feature type="coiled-coil region" evidence="1">
    <location>
        <begin position="1197"/>
        <end position="1238"/>
    </location>
</feature>
<feature type="domain" description="Centromere protein Cenp-F leucine-rich repeat-containing" evidence="3">
    <location>
        <begin position="2120"/>
        <end position="2259"/>
    </location>
</feature>
<feature type="compositionally biased region" description="Low complexity" evidence="2">
    <location>
        <begin position="2879"/>
        <end position="2890"/>
    </location>
</feature>
<reference evidence="6" key="2">
    <citation type="submission" date="2025-08" db="UniProtKB">
        <authorList>
            <consortium name="Ensembl"/>
        </authorList>
    </citation>
    <scope>IDENTIFICATION</scope>
</reference>
<feature type="domain" description="Centromere protein Cenp-F leucine-rich repeat-containing" evidence="3">
    <location>
        <begin position="2302"/>
        <end position="2441"/>
    </location>
</feature>
<feature type="coiled-coil region" evidence="1">
    <location>
        <begin position="1288"/>
        <end position="1315"/>
    </location>
</feature>
<organism evidence="6 7">
    <name type="scientific">Ursus americanus</name>
    <name type="common">American black bear</name>
    <name type="synonym">Euarctos americanus</name>
    <dbReference type="NCBI Taxonomy" id="9643"/>
    <lineage>
        <taxon>Eukaryota</taxon>
        <taxon>Metazoa</taxon>
        <taxon>Chordata</taxon>
        <taxon>Craniata</taxon>
        <taxon>Vertebrata</taxon>
        <taxon>Euteleostomi</taxon>
        <taxon>Mammalia</taxon>
        <taxon>Eutheria</taxon>
        <taxon>Laurasiatheria</taxon>
        <taxon>Carnivora</taxon>
        <taxon>Caniformia</taxon>
        <taxon>Ursidae</taxon>
        <taxon>Ursus</taxon>
    </lineage>
</organism>
<feature type="coiled-coil region" evidence="1">
    <location>
        <begin position="159"/>
        <end position="186"/>
    </location>
</feature>
<dbReference type="GO" id="GO:0005634">
    <property type="term" value="C:nucleus"/>
    <property type="evidence" value="ECO:0007669"/>
    <property type="project" value="TreeGrafter"/>
</dbReference>
<dbReference type="GO" id="GO:0000278">
    <property type="term" value="P:mitotic cell cycle"/>
    <property type="evidence" value="ECO:0007669"/>
    <property type="project" value="TreeGrafter"/>
</dbReference>
<feature type="coiled-coil region" evidence="1">
    <location>
        <begin position="1545"/>
        <end position="1608"/>
    </location>
</feature>
<evidence type="ECO:0000256" key="2">
    <source>
        <dbReference type="SAM" id="MobiDB-lite"/>
    </source>
</evidence>
<feature type="coiled-coil region" evidence="1">
    <location>
        <begin position="894"/>
        <end position="991"/>
    </location>
</feature>
<feature type="region of interest" description="Disordered" evidence="2">
    <location>
        <begin position="1662"/>
        <end position="1682"/>
    </location>
</feature>
<dbReference type="Proteomes" id="UP000291022">
    <property type="component" value="Unassembled WGS sequence"/>
</dbReference>
<evidence type="ECO:0000313" key="6">
    <source>
        <dbReference type="Ensembl" id="ENSUAMP00000008345.1"/>
    </source>
</evidence>
<dbReference type="InterPro" id="IPR019513">
    <property type="entry name" value="Centromere_CenpF_leu-rich_rpt"/>
</dbReference>
<dbReference type="Pfam" id="PF10490">
    <property type="entry name" value="CENP-F_C_Rb_bdg"/>
    <property type="match status" value="1"/>
</dbReference>
<dbReference type="InterPro" id="IPR043513">
    <property type="entry name" value="Cenp-F"/>
</dbReference>
<feature type="coiled-coil region" evidence="1">
    <location>
        <begin position="1024"/>
        <end position="1072"/>
    </location>
</feature>
<dbReference type="GO" id="GO:0010389">
    <property type="term" value="P:regulation of G2/M transition of mitotic cell cycle"/>
    <property type="evidence" value="ECO:0007669"/>
    <property type="project" value="TreeGrafter"/>
</dbReference>
<dbReference type="GO" id="GO:0000922">
    <property type="term" value="C:spindle pole"/>
    <property type="evidence" value="ECO:0007669"/>
    <property type="project" value="TreeGrafter"/>
</dbReference>
<feature type="region of interest" description="Disordered" evidence="2">
    <location>
        <begin position="237"/>
        <end position="268"/>
    </location>
</feature>
<sequence>MSWALEEWKEGLPTRALQKIQELEGQLDKLKKERQQRQFQLETLEAALQKQKQKVENEKTEGANLKRENQSLMEICENLEKTKQKISHELQVKESQVNFQEGQLNSSKKQIEKLEQELKRCKSELERSQQAAQAADVSVYSSSTPQKIFATPLTPSSKYEDLKEKYNKEVEERKRLEAEVKALQAKKASQAIPQSTMNHRDIARHQASSSVFSWQQEKTPTRLSLNALKTPIRRDFSASHFSGEQEVTPSGSTLQTGKRDANSSFCDNSSNSHLLDQLKAQNQELRNKISDLELHLQGQEKEMKGQANKCQELQLQLEKAKAELIEKEKALNKSRDELVRSTAQYDQASAKCTALEQKLKRLSEDLSCQRQNAESARCSLEQKLKEKEKEFQEELSRQQRTFQALDQECAQMKARLTQELQQAKNTHNILQADLDKVTSGKYQLEKTLEEFKQKFCRAEQALQASQVKENELRRSSEEAKKEYSLLKGQSEQRAREVCHLEEELRKAKQSLSQSQNVAEEMRAKNASQETMLRDLQEKVNQQENSLTLDKLKLALVDLEKQRDCSQDLLKKREHHIEQLNDKLSKMEKESEALLIALELKKKEYEELKEEKTLFARWKSENEQLLSQLESEKGSLQSKINHLETCLKTQQIKSHEYNEKVRTLEMESENLHVEIRNLHNMIDSKTVEVETQKQAYADLQQKAEFSDQKHKKETENMCLKISELTGQVEDLEHKLQLLSSEVIDKDQRYQDLQAEYESLGDLLKSKDSSLVTNEAHHRSLLAFEQQSAMNNSFVNIIGEQGSTPSERSKCHLEALPSPKSSAILQNRVLSLEFSLESQKQMNSDLQKQCEELVQIRGEIEENLIKAEQMHQSFVAETSQRISKLQEDTSVHQNAFAETLVALENKEREIQLLNEKLETEQAEIQELKKSNHLLQESLKALQLLSETLSSEKKEMSSTISLNRKEIEDLTQENETLKEINATLNQEKINLLQKSESFSNCIDERDKSISELSNQYKQERLILQQRCEETGRAFEDLSEKYQAAQEKNSQLECLLNECTSACENRQKELDHLKETFAREQEVFVTKLALAEETNQNLVLELGAVQQDLRSEIADIQNNSKSEADGLKQEIMTLKEEHSKMQKELNALMQENEHLMMLMETKQEHQILESEAISDSVEGESEINKCHVQLPMDLEVKDPSLDCYNAQLMQLEAKRRNRELKLQESEKDKERLQHELQTIGIELETGNLQRDAQSQELSGPKDCDIGTEEKYISVLHELSASQNDNVLLQCSLQTAMSKLSELEKMCEMLQVEKLELMSELNDSRSECITTTSKMAEEMEKLVNEVKIPNDENDLLQGELVKDMVEGESDERQNEQKRASFNPLDDSNCYEHLTLSNKEVQMHFAELQEKFSSLQSEHKVLYDQHRQVSSKMSELQSYVDTLKAENSILSTSLRNFQGDLVKEEMLGPEEGHFLSLSFSCVTDSPSLTRLGESSFCKDLLDQTGETSLLNNLEGTISANQSNIEEGSCCSPGEEKNLTRKEILSAPARSVEELETLCQMYLESLKKLEDKIESQEIMKNKEIKELEQLLSSEREELDCLRKQYLSENEQWQQKLTSVTMEMESKLAAEKKQTEHLSFELEVARLQLQGLDLSSRSLLGPDIEEVGNNSCDVKESEEHTLETKERTPKHDIHQICEEGVQQDLNLEMEKVTKTSPVRFTEEWSREQSLETPAEDKTEGCLERISDLSFSGPNALVPMDFLETQVTIQNLQLQVKESSNEHLRLLHIIEERDKKVESLLNEIKELDSKLHVQKAQITAKMEACIELEKMVEELKKEKSNLSERLESFSCDKQKLHQRTESLEGLNSSLEICADKLSHAIIEDSVAKVNDNWRERFLDVENELKRIQSEKGSIEHHALSLEADLETVQTEKLYLEKDNENQQNVIIRLEEELSVVTSERNRLHGELDTLSKENKELDLMSEKMKQKIRELESHQGEGHIDVAGAEVRDQTQLIETLSSDVTKLLEENTHLQEQLQNVEKDSQALSLVKSELEIQIEQLSREKESLARESESLQTRLHESEHEKLTVTKALEGALLEKGEVAVRLSSTQEEVYQLRQGIEKLRVRIEADDKKQLHVLEKLRTSERKADSLQDKVENLERELQMSEENQELVILDAESSKAEVEALKTQMELMTKSLRDLELDLGTIRFEKENLVKQLQEKQGQVSELDTLLSSLKGRLEEEEQEKIEMREESKAALEMLQTQLKELNEEVIALCHDQEIQKVEEQSLDPSVQEIHQLRNSIEKLKARLEADEKEQLQVLGKLTESEHHVDLLKDRVENLERELERSRENQERVILEAENSKAEVGTLKAKIEEMAQTLRDLELDLVHIRSEKENVIKELQKEQGRVSELEILNSSFENLLQEKEQEKVQMKEESKIAVETLQTQLKELNEKVAALCHDQDTWKAQAQSLRSQVDALGYEKAQLLQGLDEVKNNYLNVQSSANGLLQQVEDGKQKLEKKDEEISILKNQVQDREQLASKLSQVEGEQQLWKKQKVELENLMVELEEKIRVLQSKNDTLQDTLEALQDSHRDLEKELELTKMENVSFVEKVNAMTGKETELQREMREMAQKTTELKEEYFGEKNRLTEELNIMSQEIKSSKADNVKYTNQLKKENERAQGKIKLLIKSCKQLEEEKEMLQKELSHLEAAQEKQKTGSTVVDSNVEDLMAEIKELKETLEEKNKEADEYLDKYCSLLISHEKLEKAKEMLETQVARLSSQSKLNLQHSPLLNSVVPEAFSAPSATEKKLSSSQSKASGKRQRSTGIREDGGGTAPSTPETFSKKSRKAVKSGIHPAEDARDTEFEPEGLPEVVKKGFADIPTGKASPYVLRRTTMPTRTSPRLAAQKLAPSPLSLNKENHAETSQPTAGGSRSQKVKVAQQSPADSSAPFREPTTRSLSVSNLPERSPANSPREGLRAKRGRLAPSPEAVPESKSSENCRVQ</sequence>
<accession>A0A452QS03</accession>
<protein>
    <submittedName>
        <fullName evidence="6">Centromere protein F</fullName>
    </submittedName>
</protein>
<feature type="coiled-coil region" evidence="1">
    <location>
        <begin position="1113"/>
        <end position="1154"/>
    </location>
</feature>
<feature type="domain" description="Centromere protein Cenp-F leucine-rich repeat-containing" evidence="3">
    <location>
        <begin position="1884"/>
        <end position="2024"/>
    </location>
</feature>
<dbReference type="Ensembl" id="ENSUAMT00000009412.1">
    <property type="protein sequence ID" value="ENSUAMP00000008345.1"/>
    <property type="gene ID" value="ENSUAMG00000007040.1"/>
</dbReference>
<feature type="compositionally biased region" description="Polar residues" evidence="2">
    <location>
        <begin position="239"/>
        <end position="268"/>
    </location>
</feature>
<feature type="coiled-coil region" evidence="1">
    <location>
        <begin position="1781"/>
        <end position="1843"/>
    </location>
</feature>
<evidence type="ECO:0000313" key="7">
    <source>
        <dbReference type="Proteomes" id="UP000291022"/>
    </source>
</evidence>
<dbReference type="OMA" id="EQPNEQH"/>
<feature type="compositionally biased region" description="Polar residues" evidence="2">
    <location>
        <begin position="2943"/>
        <end position="2958"/>
    </location>
</feature>
<evidence type="ECO:0000259" key="5">
    <source>
        <dbReference type="Pfam" id="PF10490"/>
    </source>
</evidence>
<dbReference type="PANTHER" id="PTHR18874:SF10">
    <property type="entry name" value="CENTROMERE PROTEIN F"/>
    <property type="match status" value="1"/>
</dbReference>
<dbReference type="GO" id="GO:0000775">
    <property type="term" value="C:chromosome, centromeric region"/>
    <property type="evidence" value="ECO:0007669"/>
    <property type="project" value="InterPro"/>
</dbReference>
<keyword evidence="1" id="KW-0175">Coiled coil</keyword>
<dbReference type="InterPro" id="IPR018302">
    <property type="entry name" value="CenpF/LEK1_Rb-prot-bd"/>
</dbReference>
<dbReference type="InterPro" id="IPR018463">
    <property type="entry name" value="Centromere_CenpF_N"/>
</dbReference>